<proteinExistence type="predicted"/>
<dbReference type="AlphaFoldDB" id="A0A7S3H6P5"/>
<accession>A0A7S3H6P5</accession>
<dbReference type="EMBL" id="HBIC01029905">
    <property type="protein sequence ID" value="CAE0286264.1"/>
    <property type="molecule type" value="Transcribed_RNA"/>
</dbReference>
<sequence length="308" mass="35439">MMPNMSSDEFFLANPEAYAEAEPILDKDDEFLAFWEDLTHDFENFETNDHPSPTPSQESHKLTPMEQYLESLHCAGTVKEISKNLSKKLGVVKSTMKPISNYFTKKVFANMKKMCPFPVFDKSDAMLYLPSTMAKLANSGDIEKFTTLLRTHSDKNAKVILCNKTNLEMPVSKFLELVELVDDLYPDSMNCMHSTKVINNKIVAVMYYKYTDAPEIYEHTESMVTDPLFRTFFVGSRKEIVQRALQLHEKSETLQKDINMLIDMQEELQMYGKSDLVMTFDAVSKKIMTYEYYSTATSVSHNGVQYNL</sequence>
<evidence type="ECO:0000313" key="1">
    <source>
        <dbReference type="EMBL" id="CAE0286264.1"/>
    </source>
</evidence>
<reference evidence="1" key="1">
    <citation type="submission" date="2021-01" db="EMBL/GenBank/DDBJ databases">
        <authorList>
            <person name="Corre E."/>
            <person name="Pelletier E."/>
            <person name="Niang G."/>
            <person name="Scheremetjew M."/>
            <person name="Finn R."/>
            <person name="Kale V."/>
            <person name="Holt S."/>
            <person name="Cochrane G."/>
            <person name="Meng A."/>
            <person name="Brown T."/>
            <person name="Cohen L."/>
        </authorList>
    </citation>
    <scope>NUCLEOTIDE SEQUENCE</scope>
    <source>
        <strain evidence="1">CCAP 955/1</strain>
    </source>
</reference>
<gene>
    <name evidence="1" type="ORF">SELO1098_LOCUS15105</name>
</gene>
<protein>
    <submittedName>
        <fullName evidence="1">Uncharacterized protein</fullName>
    </submittedName>
</protein>
<organism evidence="1">
    <name type="scientific">Spumella elongata</name>
    <dbReference type="NCBI Taxonomy" id="89044"/>
    <lineage>
        <taxon>Eukaryota</taxon>
        <taxon>Sar</taxon>
        <taxon>Stramenopiles</taxon>
        <taxon>Ochrophyta</taxon>
        <taxon>Chrysophyceae</taxon>
        <taxon>Chromulinales</taxon>
        <taxon>Chromulinaceae</taxon>
        <taxon>Spumella</taxon>
    </lineage>
</organism>
<name>A0A7S3H6P5_9STRA</name>